<sequence length="217" mass="24663">MGVGPNSTAMYSIRRETELQYERIFRAVWKKLEALLRSPQEKASPGRTLQRPKREGKEKDGTIPALKMDTLKKGPTTPKWRKAATRLRPHEAHKAKGTPTAQHHRQPRRKAATQSGFKRGKARQDRPRGWRTVKPKLAETTTLPHRTGNSQRPHQSVQFTARTPRYSPSEHLTRTASTLHIRNAEQESQAQGAGQYSAHTRNRLNSIAGERLTLGYL</sequence>
<feature type="region of interest" description="Disordered" evidence="1">
    <location>
        <begin position="37"/>
        <end position="159"/>
    </location>
</feature>
<gene>
    <name evidence="2" type="ORF">PECUL_23A057076</name>
</gene>
<name>A0AAD1SL30_PELCU</name>
<dbReference type="AlphaFoldDB" id="A0AAD1SL30"/>
<evidence type="ECO:0000313" key="2">
    <source>
        <dbReference type="EMBL" id="CAH2305178.1"/>
    </source>
</evidence>
<evidence type="ECO:0000256" key="1">
    <source>
        <dbReference type="SAM" id="MobiDB-lite"/>
    </source>
</evidence>
<evidence type="ECO:0000313" key="3">
    <source>
        <dbReference type="Proteomes" id="UP001295444"/>
    </source>
</evidence>
<keyword evidence="3" id="KW-1185">Reference proteome</keyword>
<dbReference type="EMBL" id="OW240918">
    <property type="protein sequence ID" value="CAH2305178.1"/>
    <property type="molecule type" value="Genomic_DNA"/>
</dbReference>
<organism evidence="2 3">
    <name type="scientific">Pelobates cultripes</name>
    <name type="common">Western spadefoot toad</name>
    <dbReference type="NCBI Taxonomy" id="61616"/>
    <lineage>
        <taxon>Eukaryota</taxon>
        <taxon>Metazoa</taxon>
        <taxon>Chordata</taxon>
        <taxon>Craniata</taxon>
        <taxon>Vertebrata</taxon>
        <taxon>Euteleostomi</taxon>
        <taxon>Amphibia</taxon>
        <taxon>Batrachia</taxon>
        <taxon>Anura</taxon>
        <taxon>Pelobatoidea</taxon>
        <taxon>Pelobatidae</taxon>
        <taxon>Pelobates</taxon>
    </lineage>
</organism>
<accession>A0AAD1SL30</accession>
<feature type="compositionally biased region" description="Polar residues" evidence="1">
    <location>
        <begin position="139"/>
        <end position="159"/>
    </location>
</feature>
<protein>
    <submittedName>
        <fullName evidence="2">Uncharacterized protein</fullName>
    </submittedName>
</protein>
<feature type="compositionally biased region" description="Basic and acidic residues" evidence="1">
    <location>
        <begin position="52"/>
        <end position="61"/>
    </location>
</feature>
<feature type="compositionally biased region" description="Basic residues" evidence="1">
    <location>
        <begin position="95"/>
        <end position="111"/>
    </location>
</feature>
<reference evidence="2" key="1">
    <citation type="submission" date="2022-03" db="EMBL/GenBank/DDBJ databases">
        <authorList>
            <person name="Alioto T."/>
            <person name="Alioto T."/>
            <person name="Gomez Garrido J."/>
        </authorList>
    </citation>
    <scope>NUCLEOTIDE SEQUENCE</scope>
</reference>
<dbReference type="Proteomes" id="UP001295444">
    <property type="component" value="Chromosome 07"/>
</dbReference>
<proteinExistence type="predicted"/>